<keyword evidence="3" id="KW-1185">Reference proteome</keyword>
<evidence type="ECO:0000313" key="2">
    <source>
        <dbReference type="EMBL" id="CAH2285443.1"/>
    </source>
</evidence>
<organism evidence="2 3">
    <name type="scientific">Pelobates cultripes</name>
    <name type="common">Western spadefoot toad</name>
    <dbReference type="NCBI Taxonomy" id="61616"/>
    <lineage>
        <taxon>Eukaryota</taxon>
        <taxon>Metazoa</taxon>
        <taxon>Chordata</taxon>
        <taxon>Craniata</taxon>
        <taxon>Vertebrata</taxon>
        <taxon>Euteleostomi</taxon>
        <taxon>Amphibia</taxon>
        <taxon>Batrachia</taxon>
        <taxon>Anura</taxon>
        <taxon>Pelobatoidea</taxon>
        <taxon>Pelobatidae</taxon>
        <taxon>Pelobates</taxon>
    </lineage>
</organism>
<dbReference type="EMBL" id="OW240915">
    <property type="protein sequence ID" value="CAH2285443.1"/>
    <property type="molecule type" value="Genomic_DNA"/>
</dbReference>
<reference evidence="2" key="1">
    <citation type="submission" date="2022-03" db="EMBL/GenBank/DDBJ databases">
        <authorList>
            <person name="Alioto T."/>
            <person name="Alioto T."/>
            <person name="Gomez Garrido J."/>
        </authorList>
    </citation>
    <scope>NUCLEOTIDE SEQUENCE</scope>
</reference>
<dbReference type="AlphaFoldDB" id="A0AAD1W5K0"/>
<sequence length="183" mass="20683">MADATCDRNFYTERYQILTKLDALIEAFWAKLTVRERQAMEPTHMPIRELAHTRHSCTGLRLTRPTLWRWRGSPLPSALKQARPSRITIPTRGGPQAHHRLGKKQRPTTRPTTGKLPSRPRTLPISRKAPENQKGTPLTCIIKAGLHSDVRTSRPPKPVTLHLATPQQDWQVSLTSFPVLGIG</sequence>
<evidence type="ECO:0000256" key="1">
    <source>
        <dbReference type="SAM" id="MobiDB-lite"/>
    </source>
</evidence>
<gene>
    <name evidence="2" type="ORF">PECUL_23A009382</name>
</gene>
<feature type="region of interest" description="Disordered" evidence="1">
    <location>
        <begin position="79"/>
        <end position="134"/>
    </location>
</feature>
<evidence type="ECO:0000313" key="3">
    <source>
        <dbReference type="Proteomes" id="UP001295444"/>
    </source>
</evidence>
<accession>A0AAD1W5K0</accession>
<proteinExistence type="predicted"/>
<feature type="compositionally biased region" description="Basic residues" evidence="1">
    <location>
        <begin position="97"/>
        <end position="107"/>
    </location>
</feature>
<protein>
    <submittedName>
        <fullName evidence="2">Uncharacterized protein</fullName>
    </submittedName>
</protein>
<dbReference type="Proteomes" id="UP001295444">
    <property type="component" value="Chromosome 04"/>
</dbReference>
<name>A0AAD1W5K0_PELCU</name>